<dbReference type="Gene3D" id="1.20.1280.50">
    <property type="match status" value="1"/>
</dbReference>
<protein>
    <submittedName>
        <fullName evidence="3">LOW QUALITY PROTEIN: putative F-box protein At3g21120</fullName>
    </submittedName>
</protein>
<dbReference type="GeneID" id="109129091"/>
<evidence type="ECO:0000259" key="1">
    <source>
        <dbReference type="PROSITE" id="PS50181"/>
    </source>
</evidence>
<dbReference type="InterPro" id="IPR017451">
    <property type="entry name" value="F-box-assoc_interact_dom"/>
</dbReference>
<reference evidence="3" key="2">
    <citation type="submission" date="2025-08" db="UniProtKB">
        <authorList>
            <consortium name="RefSeq"/>
        </authorList>
    </citation>
    <scope>IDENTIFICATION</scope>
    <source>
        <tissue evidence="3">Leaf</tissue>
    </source>
</reference>
<dbReference type="Proteomes" id="UP000694864">
    <property type="component" value="Chromosome 15"/>
</dbReference>
<dbReference type="PANTHER" id="PTHR31672:SF13">
    <property type="entry name" value="F-BOX PROTEIN CPR30-LIKE"/>
    <property type="match status" value="1"/>
</dbReference>
<dbReference type="PANTHER" id="PTHR31672">
    <property type="entry name" value="BNACNNG10540D PROTEIN"/>
    <property type="match status" value="1"/>
</dbReference>
<dbReference type="InterPro" id="IPR050796">
    <property type="entry name" value="SCF_F-box_component"/>
</dbReference>
<dbReference type="PROSITE" id="PS50181">
    <property type="entry name" value="FBOX"/>
    <property type="match status" value="1"/>
</dbReference>
<gene>
    <name evidence="3" type="primary">LOC109129091</name>
</gene>
<sequence length="373" mass="42936">MHLPEDLVVEILYRVPAVSLARLRSISKGWNALIKNGRVLAKKHSAYAPRQPPLFIMLIDFRVYLVSVDLHGFDSNNVAPSAKLTGQFSLKDPLSKDVDIRNAFHCDGLLLCSTTDNRLVVWNPCSGATRWIQPRHSYDEYDCYALGYDNISSCYKILRMHRRFVDYQWRHTLSEVYDFASNSWSSVGVSTTTDWYILPIHSRGIYVKGTTYWLAYGRLDDRFLVSFDFSRERFQSLFFPADANIPRGKHVVLSVTREEQQLCMFSTCDFANDEGFFSDVWISTKMEGTGTVSWTKSHRFHSKIYITVSADHEKKVLVCEHILGPYHSIDIVGNVLHIVGEDIHIRRVNVYGEIRCPFLFTYVPSLVQIQQAI</sequence>
<dbReference type="SUPFAM" id="SSF81383">
    <property type="entry name" value="F-box domain"/>
    <property type="match status" value="1"/>
</dbReference>
<dbReference type="SMART" id="SM00256">
    <property type="entry name" value="FBOX"/>
    <property type="match status" value="1"/>
</dbReference>
<dbReference type="InterPro" id="IPR036047">
    <property type="entry name" value="F-box-like_dom_sf"/>
</dbReference>
<dbReference type="RefSeq" id="XP_019092253.1">
    <property type="nucleotide sequence ID" value="XM_019236708.1"/>
</dbReference>
<dbReference type="InterPro" id="IPR011043">
    <property type="entry name" value="Gal_Oxase/kelch_b-propeller"/>
</dbReference>
<dbReference type="Pfam" id="PF07734">
    <property type="entry name" value="FBA_1"/>
    <property type="match status" value="1"/>
</dbReference>
<dbReference type="NCBIfam" id="TIGR01640">
    <property type="entry name" value="F_box_assoc_1"/>
    <property type="match status" value="1"/>
</dbReference>
<organism evidence="2 3">
    <name type="scientific">Camelina sativa</name>
    <name type="common">False flax</name>
    <name type="synonym">Myagrum sativum</name>
    <dbReference type="NCBI Taxonomy" id="90675"/>
    <lineage>
        <taxon>Eukaryota</taxon>
        <taxon>Viridiplantae</taxon>
        <taxon>Streptophyta</taxon>
        <taxon>Embryophyta</taxon>
        <taxon>Tracheophyta</taxon>
        <taxon>Spermatophyta</taxon>
        <taxon>Magnoliopsida</taxon>
        <taxon>eudicotyledons</taxon>
        <taxon>Gunneridae</taxon>
        <taxon>Pentapetalae</taxon>
        <taxon>rosids</taxon>
        <taxon>malvids</taxon>
        <taxon>Brassicales</taxon>
        <taxon>Brassicaceae</taxon>
        <taxon>Camelineae</taxon>
        <taxon>Camelina</taxon>
    </lineage>
</organism>
<dbReference type="Pfam" id="PF00646">
    <property type="entry name" value="F-box"/>
    <property type="match status" value="1"/>
</dbReference>
<dbReference type="InterPro" id="IPR001810">
    <property type="entry name" value="F-box_dom"/>
</dbReference>
<evidence type="ECO:0000313" key="2">
    <source>
        <dbReference type="Proteomes" id="UP000694864"/>
    </source>
</evidence>
<keyword evidence="2" id="KW-1185">Reference proteome</keyword>
<reference evidence="2" key="1">
    <citation type="journal article" date="2014" name="Nat. Commun.">
        <title>The emerging biofuel crop Camelina sativa retains a highly undifferentiated hexaploid genome structure.</title>
        <authorList>
            <person name="Kagale S."/>
            <person name="Koh C."/>
            <person name="Nixon J."/>
            <person name="Bollina V."/>
            <person name="Clarke W.E."/>
            <person name="Tuteja R."/>
            <person name="Spillane C."/>
            <person name="Robinson S.J."/>
            <person name="Links M.G."/>
            <person name="Clarke C."/>
            <person name="Higgins E.E."/>
            <person name="Huebert T."/>
            <person name="Sharpe A.G."/>
            <person name="Parkin I.A."/>
        </authorList>
    </citation>
    <scope>NUCLEOTIDE SEQUENCE [LARGE SCALE GENOMIC DNA]</scope>
    <source>
        <strain evidence="2">cv. DH55</strain>
    </source>
</reference>
<dbReference type="CDD" id="cd22157">
    <property type="entry name" value="F-box_AtFBW1-like"/>
    <property type="match status" value="1"/>
</dbReference>
<evidence type="ECO:0000313" key="3">
    <source>
        <dbReference type="RefSeq" id="XP_019092253.1"/>
    </source>
</evidence>
<dbReference type="SUPFAM" id="SSF50965">
    <property type="entry name" value="Galactose oxidase, central domain"/>
    <property type="match status" value="1"/>
</dbReference>
<proteinExistence type="predicted"/>
<name>A0ABM1QZR5_CAMSA</name>
<feature type="domain" description="F-box" evidence="1">
    <location>
        <begin position="1"/>
        <end position="43"/>
    </location>
</feature>
<accession>A0ABM1QZR5</accession>
<dbReference type="InterPro" id="IPR006527">
    <property type="entry name" value="F-box-assoc_dom_typ1"/>
</dbReference>